<sequence length="35" mass="4038">MHLDVEEEAGDWSPYSTNQHFQTYYGLPHIGQEAS</sequence>
<organism evidence="1 2">
    <name type="scientific">Trichinella nativa</name>
    <dbReference type="NCBI Taxonomy" id="6335"/>
    <lineage>
        <taxon>Eukaryota</taxon>
        <taxon>Metazoa</taxon>
        <taxon>Ecdysozoa</taxon>
        <taxon>Nematoda</taxon>
        <taxon>Enoplea</taxon>
        <taxon>Dorylaimia</taxon>
        <taxon>Trichinellida</taxon>
        <taxon>Trichinellidae</taxon>
        <taxon>Trichinella</taxon>
    </lineage>
</organism>
<accession>A0A0V1KJC1</accession>
<dbReference type="EMBL" id="JYDW01000982">
    <property type="protein sequence ID" value="KRZ47303.1"/>
    <property type="molecule type" value="Genomic_DNA"/>
</dbReference>
<proteinExistence type="predicted"/>
<name>A0A0V1KJC1_9BILA</name>
<gene>
    <name evidence="1" type="ORF">T02_6132</name>
</gene>
<protein>
    <submittedName>
        <fullName evidence="1">Uncharacterized protein</fullName>
    </submittedName>
</protein>
<evidence type="ECO:0000313" key="1">
    <source>
        <dbReference type="EMBL" id="KRZ47303.1"/>
    </source>
</evidence>
<dbReference type="Proteomes" id="UP000054721">
    <property type="component" value="Unassembled WGS sequence"/>
</dbReference>
<dbReference type="STRING" id="6335.A0A0V1KJC1"/>
<dbReference type="AlphaFoldDB" id="A0A0V1KJC1"/>
<evidence type="ECO:0000313" key="2">
    <source>
        <dbReference type="Proteomes" id="UP000054721"/>
    </source>
</evidence>
<reference evidence="1 2" key="1">
    <citation type="submission" date="2015-05" db="EMBL/GenBank/DDBJ databases">
        <title>Evolution of Trichinella species and genotypes.</title>
        <authorList>
            <person name="Korhonen P.K."/>
            <person name="Edoardo P."/>
            <person name="Giuseppe L.R."/>
            <person name="Gasser R.B."/>
        </authorList>
    </citation>
    <scope>NUCLEOTIDE SEQUENCE [LARGE SCALE GENOMIC DNA]</scope>
    <source>
        <strain evidence="1">ISS10</strain>
    </source>
</reference>
<keyword evidence="2" id="KW-1185">Reference proteome</keyword>
<comment type="caution">
    <text evidence="1">The sequence shown here is derived from an EMBL/GenBank/DDBJ whole genome shotgun (WGS) entry which is preliminary data.</text>
</comment>